<dbReference type="InterPro" id="IPR052916">
    <property type="entry name" value="Type-I_RE_MTase_Subunit"/>
</dbReference>
<dbReference type="InterPro" id="IPR000055">
    <property type="entry name" value="Restrct_endonuc_typeI_TRD"/>
</dbReference>
<dbReference type="AlphaFoldDB" id="A0A1Y5XK16"/>
<dbReference type="PANTHER" id="PTHR42998:SF1">
    <property type="entry name" value="TYPE I RESTRICTION ENZYME HINDI METHYLASE SUBUNIT"/>
    <property type="match status" value="1"/>
</dbReference>
<evidence type="ECO:0000256" key="1">
    <source>
        <dbReference type="ARBA" id="ARBA00010923"/>
    </source>
</evidence>
<accession>A0A1Y5XK16</accession>
<dbReference type="Pfam" id="PF01420">
    <property type="entry name" value="Methylase_S"/>
    <property type="match status" value="1"/>
</dbReference>
<keyword evidence="3" id="KW-0238">DNA-binding</keyword>
<dbReference type="PRINTS" id="PR00507">
    <property type="entry name" value="N12N6MTFRASE"/>
</dbReference>
<dbReference type="Pfam" id="PF02384">
    <property type="entry name" value="N6_Mtase"/>
    <property type="match status" value="1"/>
</dbReference>
<feature type="region of interest" description="Disordered" evidence="4">
    <location>
        <begin position="63"/>
        <end position="99"/>
    </location>
</feature>
<feature type="domain" description="DNA methylase adenine-specific" evidence="6">
    <location>
        <begin position="220"/>
        <end position="503"/>
    </location>
</feature>
<name>A0A1Y5XK16_KIBAR</name>
<keyword evidence="2" id="KW-0680">Restriction system</keyword>
<dbReference type="GO" id="GO:0008170">
    <property type="term" value="F:N-methyltransferase activity"/>
    <property type="evidence" value="ECO:0007669"/>
    <property type="project" value="InterPro"/>
</dbReference>
<sequence length="749" mass="82708">MTRMHPDALVARVHIARTLNVSRAAVTKWTQEPTFPRPLLTTDGELYRWREVLAWLGQREIATRNRNPDEPPGTTYADRAASNEADQDPSVSAPAALVASSKVDPTRRVDDLRGSLSTLVRGEAAPVDYVKLVMCTVVLQSQSSARWQAVRQYAPANKNPAEAQRLISRIGRATDEILRELGQTPGIAAEVARLRPRSFEDVQEFLRRTDCLPPTVFPLLLDWYGRELPKQTVHTPESVTRLLTQLALQNHRAASITVDDPFARSGEMLTAAAQVVNHKTTTVRGAGADTSSLLVASMSLVSMGVYADLCTDEHSRPAKADVVLTNPPFNSRNARFTSRADSEWILGPPPKGNDNFGWVQICLEALKPHGVAAIVLPYNVTQSANPIEKALRHTLVEQGHLECVIALPPRLFANTPIPVCVWILRLNAKADGVLFIDASKTGQRTGRGRCTLTDDDLRLITSTYLSWRAGRAPEVSDLSAWIAKEDIHAKGDVLYPGRYVKNNVAKPEDLQTARGRLDEQSGKTYSADKRVREVLKAYDRTPPQDLEWKRLLLSEVCDIQTGPSPRPFSDAMREPTVGAVRVVVPKHLRDHILVTPDEFMGEKEAARFAKYKIAAGDVLTIRTGSIGPIVLVREGQSGWLMNPALIRLRPKDTSRNVLDPGYLVAYLRMLAIQELLREIGVATAVPTMSSESLRHLPVALPSLAEQRRISSTLKAFDEQIAEHRQLVEAAAMTRTALAERLLTGAADNL</sequence>
<evidence type="ECO:0000313" key="7">
    <source>
        <dbReference type="EMBL" id="SMC96207.1"/>
    </source>
</evidence>
<dbReference type="InterPro" id="IPR003356">
    <property type="entry name" value="DNA_methylase_A-5"/>
</dbReference>
<protein>
    <submittedName>
        <fullName evidence="7">Type I restriction enzyme M protein</fullName>
    </submittedName>
</protein>
<dbReference type="EMBL" id="FWXV01000002">
    <property type="protein sequence ID" value="SMC96207.1"/>
    <property type="molecule type" value="Genomic_DNA"/>
</dbReference>
<dbReference type="GO" id="GO:0009307">
    <property type="term" value="P:DNA restriction-modification system"/>
    <property type="evidence" value="ECO:0007669"/>
    <property type="project" value="UniProtKB-KW"/>
</dbReference>
<dbReference type="GO" id="GO:0003677">
    <property type="term" value="F:DNA binding"/>
    <property type="evidence" value="ECO:0007669"/>
    <property type="project" value="UniProtKB-KW"/>
</dbReference>
<dbReference type="InterPro" id="IPR002052">
    <property type="entry name" value="DNA_methylase_N6_adenine_CS"/>
</dbReference>
<dbReference type="Proteomes" id="UP000192674">
    <property type="component" value="Unassembled WGS sequence"/>
</dbReference>
<dbReference type="Gene3D" id="3.40.50.150">
    <property type="entry name" value="Vaccinia Virus protein VP39"/>
    <property type="match status" value="1"/>
</dbReference>
<dbReference type="InterPro" id="IPR029063">
    <property type="entry name" value="SAM-dependent_MTases_sf"/>
</dbReference>
<evidence type="ECO:0000259" key="6">
    <source>
        <dbReference type="Pfam" id="PF02384"/>
    </source>
</evidence>
<evidence type="ECO:0000256" key="3">
    <source>
        <dbReference type="ARBA" id="ARBA00023125"/>
    </source>
</evidence>
<dbReference type="CDD" id="cd16961">
    <property type="entry name" value="RMtype1_S_TRD-CR_like"/>
    <property type="match status" value="1"/>
</dbReference>
<dbReference type="GO" id="GO:0032259">
    <property type="term" value="P:methylation"/>
    <property type="evidence" value="ECO:0007669"/>
    <property type="project" value="InterPro"/>
</dbReference>
<reference evidence="7 8" key="1">
    <citation type="submission" date="2017-04" db="EMBL/GenBank/DDBJ databases">
        <authorList>
            <person name="Afonso C.L."/>
            <person name="Miller P.J."/>
            <person name="Scott M.A."/>
            <person name="Spackman E."/>
            <person name="Goraichik I."/>
            <person name="Dimitrov K.M."/>
            <person name="Suarez D.L."/>
            <person name="Swayne D.E."/>
        </authorList>
    </citation>
    <scope>NUCLEOTIDE SEQUENCE [LARGE SCALE GENOMIC DNA]</scope>
    <source>
        <strain evidence="7 8">DSM 43828</strain>
    </source>
</reference>
<gene>
    <name evidence="7" type="ORF">SAMN05661093_03268</name>
</gene>
<dbReference type="SUPFAM" id="SSF53335">
    <property type="entry name" value="S-adenosyl-L-methionine-dependent methyltransferases"/>
    <property type="match status" value="1"/>
</dbReference>
<dbReference type="SUPFAM" id="SSF116734">
    <property type="entry name" value="DNA methylase specificity domain"/>
    <property type="match status" value="1"/>
</dbReference>
<comment type="similarity">
    <text evidence="1">Belongs to the type-I restriction system S methylase family.</text>
</comment>
<dbReference type="PROSITE" id="PS00092">
    <property type="entry name" value="N6_MTASE"/>
    <property type="match status" value="1"/>
</dbReference>
<organism evidence="7 8">
    <name type="scientific">Kibdelosporangium aridum</name>
    <dbReference type="NCBI Taxonomy" id="2030"/>
    <lineage>
        <taxon>Bacteria</taxon>
        <taxon>Bacillati</taxon>
        <taxon>Actinomycetota</taxon>
        <taxon>Actinomycetes</taxon>
        <taxon>Pseudonocardiales</taxon>
        <taxon>Pseudonocardiaceae</taxon>
        <taxon>Kibdelosporangium</taxon>
    </lineage>
</organism>
<keyword evidence="8" id="KW-1185">Reference proteome</keyword>
<evidence type="ECO:0000259" key="5">
    <source>
        <dbReference type="Pfam" id="PF01420"/>
    </source>
</evidence>
<feature type="compositionally biased region" description="Low complexity" evidence="4">
    <location>
        <begin position="89"/>
        <end position="99"/>
    </location>
</feature>
<dbReference type="PANTHER" id="PTHR42998">
    <property type="entry name" value="TYPE I RESTRICTION ENZYME HINDVIIP M PROTEIN-RELATED"/>
    <property type="match status" value="1"/>
</dbReference>
<evidence type="ECO:0000256" key="2">
    <source>
        <dbReference type="ARBA" id="ARBA00022747"/>
    </source>
</evidence>
<feature type="domain" description="Type I restriction modification DNA specificity" evidence="5">
    <location>
        <begin position="547"/>
        <end position="725"/>
    </location>
</feature>
<dbReference type="InterPro" id="IPR044946">
    <property type="entry name" value="Restrct_endonuc_typeI_TRD_sf"/>
</dbReference>
<dbReference type="Gene3D" id="3.90.220.20">
    <property type="entry name" value="DNA methylase specificity domains"/>
    <property type="match status" value="1"/>
</dbReference>
<evidence type="ECO:0000313" key="8">
    <source>
        <dbReference type="Proteomes" id="UP000192674"/>
    </source>
</evidence>
<evidence type="ECO:0000256" key="4">
    <source>
        <dbReference type="SAM" id="MobiDB-lite"/>
    </source>
</evidence>
<proteinExistence type="inferred from homology"/>